<dbReference type="NCBIfam" id="TIGR01727">
    <property type="entry name" value="oligo_HPY"/>
    <property type="match status" value="1"/>
</dbReference>
<dbReference type="PANTHER" id="PTHR43776:SF7">
    <property type="entry name" value="D,D-DIPEPTIDE TRANSPORT ATP-BINDING PROTEIN DDPF-RELATED"/>
    <property type="match status" value="1"/>
</dbReference>
<dbReference type="InterPro" id="IPR050319">
    <property type="entry name" value="ABC_transp_ATP-bind"/>
</dbReference>
<organism evidence="7 8">
    <name type="scientific">Desulfovibrio desulfuricans</name>
    <dbReference type="NCBI Taxonomy" id="876"/>
    <lineage>
        <taxon>Bacteria</taxon>
        <taxon>Pseudomonadati</taxon>
        <taxon>Thermodesulfobacteriota</taxon>
        <taxon>Desulfovibrionia</taxon>
        <taxon>Desulfovibrionales</taxon>
        <taxon>Desulfovibrionaceae</taxon>
        <taxon>Desulfovibrio</taxon>
    </lineage>
</organism>
<evidence type="ECO:0000256" key="1">
    <source>
        <dbReference type="ARBA" id="ARBA00005417"/>
    </source>
</evidence>
<dbReference type="GO" id="GO:0005524">
    <property type="term" value="F:ATP binding"/>
    <property type="evidence" value="ECO:0007669"/>
    <property type="project" value="UniProtKB-KW"/>
</dbReference>
<dbReference type="GO" id="GO:0016887">
    <property type="term" value="F:ATP hydrolysis activity"/>
    <property type="evidence" value="ECO:0007669"/>
    <property type="project" value="InterPro"/>
</dbReference>
<feature type="domain" description="ABC transporter" evidence="6">
    <location>
        <begin position="52"/>
        <end position="297"/>
    </location>
</feature>
<keyword evidence="4 7" id="KW-0067">ATP-binding</keyword>
<dbReference type="EMBL" id="FPIW01000003">
    <property type="protein sequence ID" value="SFW19199.1"/>
    <property type="molecule type" value="Genomic_DNA"/>
</dbReference>
<reference evidence="8" key="1">
    <citation type="submission" date="2016-11" db="EMBL/GenBank/DDBJ databases">
        <authorList>
            <person name="Jaros S."/>
            <person name="Januszkiewicz K."/>
            <person name="Wedrychowicz H."/>
        </authorList>
    </citation>
    <scope>NUCLEOTIDE SEQUENCE [LARGE SCALE GENOMIC DNA]</scope>
    <source>
        <strain evidence="8">DSM 7057</strain>
    </source>
</reference>
<evidence type="ECO:0000256" key="3">
    <source>
        <dbReference type="ARBA" id="ARBA00022741"/>
    </source>
</evidence>
<dbReference type="InterPro" id="IPR013563">
    <property type="entry name" value="Oligopep_ABC_C"/>
</dbReference>
<accession>A0AA94L182</accession>
<dbReference type="GO" id="GO:0055085">
    <property type="term" value="P:transmembrane transport"/>
    <property type="evidence" value="ECO:0007669"/>
    <property type="project" value="UniProtKB-ARBA"/>
</dbReference>
<evidence type="ECO:0000313" key="8">
    <source>
        <dbReference type="Proteomes" id="UP000182680"/>
    </source>
</evidence>
<dbReference type="CDD" id="cd03257">
    <property type="entry name" value="ABC_NikE_OppD_transporters"/>
    <property type="match status" value="1"/>
</dbReference>
<dbReference type="AlphaFoldDB" id="A0AA94L182"/>
<sequence>MLSGEQGMRADGAAPDTRLDAVGPDRANEPMDGMFPATDAACLSQSVAASLLELHNVSRHFSISRGLFAEQRMLVAVDDVNLSLAPGESLGLVGESGCGKSTLGRLACGLLPPTEGRVLLDGRELPPAGAGSWASGRIQMVFQDPFSSLNPRRCVRTSIAEPLAARNLPRAERNDLADRMLATVGLEGMGGRYPHEFSGGQRQRIAVARALITRPDVVICDEPVSALDASVQAQILNLLRDVQEHFGPAYLFISHDLAVVGFLCSRIAVMYLGQIVEEALAGQLFSGAAHPYTRALMAAMPSGESGGRLAEPLEGELPSPLDPPAGCRFHPRCPLAQDVCRNEAPVWKECAPGWRVRCWLA</sequence>
<gene>
    <name evidence="7" type="ORF">SAMN02910291_00340</name>
</gene>
<evidence type="ECO:0000256" key="5">
    <source>
        <dbReference type="SAM" id="MobiDB-lite"/>
    </source>
</evidence>
<proteinExistence type="inferred from homology"/>
<dbReference type="SMART" id="SM00382">
    <property type="entry name" value="AAA"/>
    <property type="match status" value="1"/>
</dbReference>
<keyword evidence="2" id="KW-0813">Transport</keyword>
<feature type="region of interest" description="Disordered" evidence="5">
    <location>
        <begin position="1"/>
        <end position="26"/>
    </location>
</feature>
<dbReference type="InterPro" id="IPR027417">
    <property type="entry name" value="P-loop_NTPase"/>
</dbReference>
<dbReference type="Proteomes" id="UP000182680">
    <property type="component" value="Unassembled WGS sequence"/>
</dbReference>
<dbReference type="GO" id="GO:0015833">
    <property type="term" value="P:peptide transport"/>
    <property type="evidence" value="ECO:0007669"/>
    <property type="project" value="InterPro"/>
</dbReference>
<dbReference type="InterPro" id="IPR003593">
    <property type="entry name" value="AAA+_ATPase"/>
</dbReference>
<dbReference type="InterPro" id="IPR017871">
    <property type="entry name" value="ABC_transporter-like_CS"/>
</dbReference>
<protein>
    <submittedName>
        <fullName evidence="7">Peptide/nickel transport system ATP-binding protein</fullName>
    </submittedName>
</protein>
<dbReference type="InterPro" id="IPR003439">
    <property type="entry name" value="ABC_transporter-like_ATP-bd"/>
</dbReference>
<name>A0AA94L182_DESDE</name>
<dbReference type="PROSITE" id="PS50893">
    <property type="entry name" value="ABC_TRANSPORTER_2"/>
    <property type="match status" value="1"/>
</dbReference>
<evidence type="ECO:0000259" key="6">
    <source>
        <dbReference type="PROSITE" id="PS50893"/>
    </source>
</evidence>
<dbReference type="Gene3D" id="3.40.50.300">
    <property type="entry name" value="P-loop containing nucleotide triphosphate hydrolases"/>
    <property type="match status" value="1"/>
</dbReference>
<evidence type="ECO:0000256" key="4">
    <source>
        <dbReference type="ARBA" id="ARBA00022840"/>
    </source>
</evidence>
<comment type="caution">
    <text evidence="7">The sequence shown here is derived from an EMBL/GenBank/DDBJ whole genome shotgun (WGS) entry which is preliminary data.</text>
</comment>
<dbReference type="Pfam" id="PF00005">
    <property type="entry name" value="ABC_tran"/>
    <property type="match status" value="1"/>
</dbReference>
<comment type="similarity">
    <text evidence="1">Belongs to the ABC transporter superfamily.</text>
</comment>
<evidence type="ECO:0000313" key="7">
    <source>
        <dbReference type="EMBL" id="SFW19199.1"/>
    </source>
</evidence>
<keyword evidence="3" id="KW-0547">Nucleotide-binding</keyword>
<evidence type="ECO:0000256" key="2">
    <source>
        <dbReference type="ARBA" id="ARBA00022448"/>
    </source>
</evidence>
<dbReference type="PANTHER" id="PTHR43776">
    <property type="entry name" value="TRANSPORT ATP-BINDING PROTEIN"/>
    <property type="match status" value="1"/>
</dbReference>
<dbReference type="FunFam" id="3.40.50.300:FF:000016">
    <property type="entry name" value="Oligopeptide ABC transporter ATP-binding component"/>
    <property type="match status" value="1"/>
</dbReference>
<dbReference type="SUPFAM" id="SSF52540">
    <property type="entry name" value="P-loop containing nucleoside triphosphate hydrolases"/>
    <property type="match status" value="1"/>
</dbReference>
<dbReference type="Pfam" id="PF08352">
    <property type="entry name" value="oligo_HPY"/>
    <property type="match status" value="1"/>
</dbReference>
<dbReference type="PROSITE" id="PS00211">
    <property type="entry name" value="ABC_TRANSPORTER_1"/>
    <property type="match status" value="1"/>
</dbReference>